<feature type="compositionally biased region" description="Polar residues" evidence="5">
    <location>
        <begin position="429"/>
        <end position="440"/>
    </location>
</feature>
<feature type="domain" description="Vacuolar protein sorting-associated protein 13 VPS13 adaptor binding" evidence="8">
    <location>
        <begin position="1869"/>
        <end position="2447"/>
    </location>
</feature>
<evidence type="ECO:0000256" key="4">
    <source>
        <dbReference type="PIRNR" id="PIRNR037235"/>
    </source>
</evidence>
<dbReference type="GO" id="GO:0005741">
    <property type="term" value="C:mitochondrial outer membrane"/>
    <property type="evidence" value="ECO:0007669"/>
    <property type="project" value="EnsemblFungi"/>
</dbReference>
<dbReference type="GO" id="GO:0120014">
    <property type="term" value="F:phospholipid transfer activity"/>
    <property type="evidence" value="ECO:0007669"/>
    <property type="project" value="EnsemblFungi"/>
</dbReference>
<dbReference type="GO" id="GO:0010008">
    <property type="term" value="C:endosome membrane"/>
    <property type="evidence" value="ECO:0007669"/>
    <property type="project" value="EnsemblFungi"/>
</dbReference>
<dbReference type="PANTHER" id="PTHR16166">
    <property type="entry name" value="VACUOLAR PROTEIN SORTING-ASSOCIATED PROTEIN VPS13"/>
    <property type="match status" value="1"/>
</dbReference>
<reference evidence="11" key="2">
    <citation type="submission" date="2012-08" db="EMBL/GenBank/DDBJ databases">
        <title>Genome sequence of Kazachstania naganishii.</title>
        <authorList>
            <person name="Gordon J.L."/>
            <person name="Armisen D."/>
            <person name="Proux-Wera E."/>
            <person name="OhEigeartaigh S.S."/>
            <person name="Byrne K.P."/>
            <person name="Wolfe K.H."/>
        </authorList>
    </citation>
    <scope>NUCLEOTIDE SEQUENCE [LARGE SCALE GENOMIC DNA]</scope>
    <source>
        <strain evidence="11">ATCC MYA-139 / BCRC 22969 / CBS 8797 / CCRC 22969 / KCTC 17520 / NBRC 10181 / NCYC 3082</strain>
    </source>
</reference>
<feature type="domain" description="Intermembrane lipid transfer protein VPS13-like C-terminal" evidence="9">
    <location>
        <begin position="3010"/>
        <end position="3114"/>
    </location>
</feature>
<evidence type="ECO:0000259" key="7">
    <source>
        <dbReference type="Pfam" id="PF25033"/>
    </source>
</evidence>
<dbReference type="GO" id="GO:1990816">
    <property type="term" value="C:vacuole-mitochondrion membrane contact site"/>
    <property type="evidence" value="ECO:0007669"/>
    <property type="project" value="EnsemblFungi"/>
</dbReference>
<dbReference type="PANTHER" id="PTHR16166:SF93">
    <property type="entry name" value="INTERMEMBRANE LIPID TRANSFER PROTEIN VPS13"/>
    <property type="match status" value="1"/>
</dbReference>
<dbReference type="GO" id="GO:0005829">
    <property type="term" value="C:cytosol"/>
    <property type="evidence" value="ECO:0007669"/>
    <property type="project" value="GOC"/>
</dbReference>
<dbReference type="GO" id="GO:0007005">
    <property type="term" value="P:mitochondrion organization"/>
    <property type="evidence" value="ECO:0007669"/>
    <property type="project" value="EnsemblFungi"/>
</dbReference>
<dbReference type="GO" id="GO:0005777">
    <property type="term" value="C:peroxisome"/>
    <property type="evidence" value="ECO:0007669"/>
    <property type="project" value="EnsemblFungi"/>
</dbReference>
<feature type="region of interest" description="Disordered" evidence="5">
    <location>
        <begin position="1326"/>
        <end position="1359"/>
    </location>
</feature>
<dbReference type="InterPro" id="IPR056747">
    <property type="entry name" value="VPS13-like_M"/>
</dbReference>
<dbReference type="RefSeq" id="XP_022464620.1">
    <property type="nucleotide sequence ID" value="XM_022608089.1"/>
</dbReference>
<dbReference type="GO" id="GO:0036258">
    <property type="term" value="P:multivesicular body assembly"/>
    <property type="evidence" value="ECO:0007669"/>
    <property type="project" value="EnsemblFungi"/>
</dbReference>
<dbReference type="GO" id="GO:0045053">
    <property type="term" value="P:protein retention in Golgi apparatus"/>
    <property type="evidence" value="ECO:0007669"/>
    <property type="project" value="UniProtKB-UniRule"/>
</dbReference>
<dbReference type="GO" id="GO:0006623">
    <property type="term" value="P:protein targeting to vacuole"/>
    <property type="evidence" value="ECO:0007669"/>
    <property type="project" value="EnsemblFungi"/>
</dbReference>
<dbReference type="InterPro" id="IPR017148">
    <property type="entry name" value="VPS13_fungi"/>
</dbReference>
<dbReference type="GO" id="GO:0005770">
    <property type="term" value="C:late endosome"/>
    <property type="evidence" value="ECO:0007669"/>
    <property type="project" value="EnsemblFungi"/>
</dbReference>
<dbReference type="GO" id="GO:0005798">
    <property type="term" value="C:Golgi-associated vesicle"/>
    <property type="evidence" value="ECO:0007669"/>
    <property type="project" value="EnsemblFungi"/>
</dbReference>
<dbReference type="InterPro" id="IPR026847">
    <property type="entry name" value="VPS13"/>
</dbReference>
<organism evidence="10 11">
    <name type="scientific">Huiozyma naganishii (strain ATCC MYA-139 / BCRC 22969 / CBS 8797 / KCTC 17520 / NBRC 10181 / NCYC 3082 / Yp74L-3)</name>
    <name type="common">Yeast</name>
    <name type="synonym">Kazachstania naganishii</name>
    <dbReference type="NCBI Taxonomy" id="1071383"/>
    <lineage>
        <taxon>Eukaryota</taxon>
        <taxon>Fungi</taxon>
        <taxon>Dikarya</taxon>
        <taxon>Ascomycota</taxon>
        <taxon>Saccharomycotina</taxon>
        <taxon>Saccharomycetes</taxon>
        <taxon>Saccharomycetales</taxon>
        <taxon>Saccharomycetaceae</taxon>
        <taxon>Huiozyma</taxon>
    </lineage>
</organism>
<dbReference type="InterPro" id="IPR026854">
    <property type="entry name" value="VPS13_N"/>
</dbReference>
<dbReference type="GO" id="GO:0005628">
    <property type="term" value="C:prospore membrane"/>
    <property type="evidence" value="ECO:0007669"/>
    <property type="project" value="EnsemblFungi"/>
</dbReference>
<dbReference type="GO" id="GO:0005543">
    <property type="term" value="F:phospholipid binding"/>
    <property type="evidence" value="ECO:0007669"/>
    <property type="project" value="EnsemblFungi"/>
</dbReference>
<comment type="function">
    <text evidence="4">Mediates the transfer of lipids between membranes at organelle contact sites. May play a role in mitochondrial lipid homeostasis.</text>
</comment>
<reference evidence="10 11" key="1">
    <citation type="journal article" date="2011" name="Proc. Natl. Acad. Sci. U.S.A.">
        <title>Evolutionary erosion of yeast sex chromosomes by mating-type switching accidents.</title>
        <authorList>
            <person name="Gordon J.L."/>
            <person name="Armisen D."/>
            <person name="Proux-Wera E."/>
            <person name="Oheigeartaigh S.S."/>
            <person name="Byrne K.P."/>
            <person name="Wolfe K.H."/>
        </authorList>
    </citation>
    <scope>NUCLEOTIDE SEQUENCE [LARGE SCALE GENOMIC DNA]</scope>
    <source>
        <strain evidence="11">ATCC MYA-139 / BCRC 22969 / CBS 8797 / CCRC 22969 / KCTC 17520 / NBRC 10181 / NCYC 3082</strain>
    </source>
</reference>
<dbReference type="GO" id="GO:0090083">
    <property type="term" value="P:regulation of inclusion body assembly"/>
    <property type="evidence" value="ECO:0007669"/>
    <property type="project" value="EnsemblFungi"/>
</dbReference>
<evidence type="ECO:0000259" key="9">
    <source>
        <dbReference type="Pfam" id="PF25037"/>
    </source>
</evidence>
<dbReference type="GO" id="GO:0061709">
    <property type="term" value="P:reticulophagy"/>
    <property type="evidence" value="ECO:0007669"/>
    <property type="project" value="EnsemblFungi"/>
</dbReference>
<dbReference type="GO" id="GO:0005794">
    <property type="term" value="C:Golgi apparatus"/>
    <property type="evidence" value="ECO:0007669"/>
    <property type="project" value="UniProtKB-UniRule"/>
</dbReference>
<evidence type="ECO:0000256" key="3">
    <source>
        <dbReference type="ARBA" id="ARBA00023055"/>
    </source>
</evidence>
<keyword evidence="11" id="KW-1185">Reference proteome</keyword>
<proteinExistence type="inferred from homology"/>
<dbReference type="GO" id="GO:0045324">
    <property type="term" value="P:late endosome to vacuole transport"/>
    <property type="evidence" value="ECO:0007669"/>
    <property type="project" value="UniProtKB-UniRule"/>
</dbReference>
<dbReference type="InterPro" id="IPR056748">
    <property type="entry name" value="VPS13-like_C"/>
</dbReference>
<dbReference type="Pfam" id="PF12624">
    <property type="entry name" value="VPS13_N"/>
    <property type="match status" value="1"/>
</dbReference>
<feature type="region of interest" description="Disordered" evidence="5">
    <location>
        <begin position="417"/>
        <end position="440"/>
    </location>
</feature>
<dbReference type="OMA" id="SGWRPIR"/>
<name>J7S6G6_HUIN7</name>
<dbReference type="STRING" id="1071383.J7S6G6"/>
<dbReference type="GeneID" id="34526074"/>
<dbReference type="PIRSF" id="PIRSF037235">
    <property type="entry name" value="VPS13_fungi"/>
    <property type="match status" value="1"/>
</dbReference>
<sequence length="3140" mass="352993">MLESLAATLLNRVLGSYVENFDPAQLNVGIWSGNVELQDLKLRGDCLDSLELPLEVENGVLGSLVLSVPWSNLKNKPVKIIINDCYLLVKPSLFSYNESEEAERELKLKLKKLMQWELNNQARQAVSGAGDDALSAQNESFMQSLITKIVDNLQVIIKNIHIRYEDTTCVFSKTPAAIGFTLAELSAVSTNENWEPSFIEIRQSLTHKLLTLDSLGVYWDTDAREVFCAEEDDDVTQFKDKFSNLKNPEQYLLKPVSGTGKLSINKLGTTETQSHVSLQLACKEFGIELDDKQYADLLTTISNTHFQKQTEKFKTQRPTFTPGENPRSWFQYIAKCVFHEVKQKNKMWTWDRIKTVCSSRREYVRLWIEKLKLPNLEEKLPNKDDETRLQQLHELLSYETIIIFRMLAKRESARMKLSSEGTSTKKDTASVTKGSQSKAASTHKGWLSSWWNSGKDTPTVQDTELVMTKEQRQELYDAIEFNEFEMDKGIVDSQVPNHYITWHLVGVLEKGYLGLKKDNQKLAQVIFQHCELDFCKRPNSYLASFNLNQFNVEDQTAKSLYKHIVSPKAVDGATSDRLFNIEYESNPLSNIADARLDLKLLGTTVFYHVYFLAEVMKFFQPKQQHMDTIGAIISAAGATVDGWTTQTRMGIESLLEDHKTLALNLDLQAPLIILPVDPRIWDSPCIVIDAGHISMISDVVPKEKINSIKQLSVQEYDSIDDNEINRLMFDRYHITSQDTQILVGTSVESTLSSLADNDTFCVLNKMQLDITLDLSILPKAHKLPKIKISGHLPKLTLAYNDYQYKIIMDFIAHCVPELDDFGIVAQHSNVSDDVMDQKIDQARLAETLKLMGNVSELELLQKKLNVTFEVDEIKFSMLKCIDTQSMECKKLADLAGTRFRFNFVKTLKGMDLDISAHSLDVEDYIENSSVSEFKKLISSDVEGHGEEDDLFSLQYNRTQRIVTHNSTYIELFDQNLDINMTKLKLVITPKSILTLLNYSVFTFTTPQVEELPADALKHNVEGKDDSPQKLNLNINMEGLFIILNDEGTKLATLDLSAGKLRILLLPESMKVDMTLDGLDLTDEVIQNRSRCSPVRKLISMDGDQLIELQYESFDSETNQRNYDSLFKCVTGSMFVNFNDAAINRILKFVYKFQKMKSYFDAVRQAAYSQVPTIETVKNMKLDVLIKSPIVQFPKERDVKLNLSDVIKFYLGELFIQNEFITDSNGSKLNRINAGLRDGQISSSLYLENGLTQELSLAEGMSVVFDIMHNTQKTDLNSAEFDVDGRVEELSLNVTELQLQYLYQIVDKVSRTFTVDDVEPVQISPQDLDLDINSPTPIKMPSESISNTPSDKVPPESGAKSCHLNLSSPGISLTLYDNTSQVTSIEESSITRVTFQDMACVYDVQSDGTSSGEAYIAAFKLEDTRETKDSKYTELIPKMSKEGNQFSAVLSRKWIESGLLTNLSVTINSPRFILAMDHMMALKRFFDIISAPKTSLETAENTKINPAPMVEMREEHTYRLFQYSLNVVDSAFLLLADPSDINTEAVVFSVGQFLFTEQNITTLSANNIGMFLSKMNTTEEHVIRLLDDFSTSVTIDKRNSTKERLLTDIRVSLEPIIMRISLRDIRLAMLIFNHAVSLWNEYNKSLGPGDEDDQKPKRPAMFSKEFERKLMKYAPTLNTIESVESDQISAYANDPDIRLKGETLTADFGGFRMILLGDVHEMPILDTNINSFTLGAKDWSTELDGMTTMETSVNIFNYSRSSWEPLIEPTNISFHLSKGWNANSTIVLDAITREVTEITLSSRSIAALSNIPGSLNSELRLTPRGSKKPYMLVNDVGFDLLVWIKTEDEEERKNLTTLKNGESLPWEFEDWMSIRQRLGTDNKKSILNVAVANEAYSTVLTIDATGEGEDLYVLKPAVNHVHRRVVCDLKCSEDNVKVITFRSTLLLENATCTRLQIKVDSPECTSPTFLTIEPSSSHSIPVEYAYSCKLFFRPSIEPDYGWSEEGVSWTELLTKPVSLECVSGSSSLRKFYLELNGKYDSNEPLAKIFPHMKIIISPSLIIENMLPFDMNYSIVSKRADMKNFSLLKKADKVSVHSVSLDEFLLLSVQPHIEGCDKSKPSIVNTPKKTSLQPENILAVDIGNGQRLTLMIKYQSIEGSRAKVLKIYSPYIILNGTDRDLYIEGANFNVAHSKVLIQEKDETKKYTQPLMFSFNSSHSSSNRARIKFKDTDWSVPLSFDAIGQSFDGTLNDLNKSRESNVGINISEGLGKYYLSKIINIKPRYMVQNDLDFAIDICELGSSDNIRLGPGSMLPLYNLRNVLNKQLMIKTLGFDAEWSAPFFMKDIGLTYLKLLTEEGTHMLLKLEIVLQEATVFVKVTSGDEIWPYSIRNFSDYEFIFYQRDVKLVDEHYDDSNASDALKEVEFKPLYYRVPPRSVMPYAWDYPTARQKKLILTSGGRKREIQLAEIGNLKPMRIPSSSMDADGKPSVVDLNVVADGPTQALMITNYDPQLSLYKLKKKGGSVNMRSSASLQTTMDAFETEEANSEDEKLFTKVVVSFKGLGISLITADLKEIMYVNVGGIEVRYNDSELYKTVSWKVKWFQIDNQLYDALYQNILYPATIPNTTKDLENHPVVSGSVSRVKDDSYGVPYFKHLTFLLQEFAIQLDEQFIYALINYLKFPGASWNNKDAGDSSICDTVTLPHIKEVSFANDVYFEVFHLQPTLLHLSFMRSDQIDAESKIETPEITNALTSMFFLNVLTMTVGNVNDAPIKLNSLLLDNVRVPMPLLYENIKTHYAQQFFYQIHMILGSADFLGNPVGLFNTISSGVWDLFYEPYQGYTLNDRPQEIGIHIAKGGLSFAKKTVFGISDSMAKLTGSVAKGLSVTQDAQFQEARRLQQRKARAGGGGGAAVAPGAGSLGPANGVFGNTATSFVNTIGSGLSGLALDPIRGSRQEGTAGFFKGVGRGIVGLPLKTAIGILDLTNNISQGVKSTATGTGPGGGPVGGVGNGRARLPRFVDPHEQIIVPYDLRAAQGQYWLKTSSGGLYLGDHYLAHTVLPGAELCVVISLERIAEVNIAQQDVVWGVAYPAVQAITAEDGGLRLRLKTQSEYFIPVSDPRERRALYGHVRVAVLRFNRLCEAVL</sequence>
<dbReference type="Pfam" id="PF25036">
    <property type="entry name" value="VPS13_VAB"/>
    <property type="match status" value="1"/>
</dbReference>
<dbReference type="Pfam" id="PF25033">
    <property type="entry name" value="VPS13_M"/>
    <property type="match status" value="1"/>
</dbReference>
<dbReference type="InterPro" id="IPR009543">
    <property type="entry name" value="VPS13_VAB"/>
</dbReference>
<keyword evidence="3 4" id="KW-0445">Lipid transport</keyword>
<feature type="domain" description="VPS13-like middle region" evidence="7">
    <location>
        <begin position="1109"/>
        <end position="1785"/>
    </location>
</feature>
<dbReference type="Pfam" id="PF25037">
    <property type="entry name" value="VPS13_C"/>
    <property type="match status" value="1"/>
</dbReference>
<dbReference type="HOGENOM" id="CLU_000135_0_0_1"/>
<protein>
    <recommendedName>
        <fullName evidence="4">Vacuolar protein sorting-associated protein</fullName>
    </recommendedName>
</protein>
<dbReference type="GO" id="GO:0009267">
    <property type="term" value="P:cellular response to starvation"/>
    <property type="evidence" value="ECO:0007669"/>
    <property type="project" value="EnsemblFungi"/>
</dbReference>
<evidence type="ECO:0000313" key="10">
    <source>
        <dbReference type="EMBL" id="CCK70374.1"/>
    </source>
</evidence>
<dbReference type="OrthoDB" id="428159at2759"/>
<comment type="similarity">
    <text evidence="1 4">Belongs to the VPS13 family.</text>
</comment>
<evidence type="ECO:0000256" key="5">
    <source>
        <dbReference type="SAM" id="MobiDB-lite"/>
    </source>
</evidence>
<evidence type="ECO:0000313" key="11">
    <source>
        <dbReference type="Proteomes" id="UP000006310"/>
    </source>
</evidence>
<dbReference type="eggNOG" id="KOG1809">
    <property type="taxonomic scope" value="Eukaryota"/>
</dbReference>
<gene>
    <name evidence="10" type="primary">KNAG0E01060</name>
    <name evidence="10" type="ordered locus">KNAG_0E01060</name>
</gene>
<evidence type="ECO:0000256" key="1">
    <source>
        <dbReference type="ARBA" id="ARBA00006545"/>
    </source>
</evidence>
<dbReference type="EMBL" id="HE978318">
    <property type="protein sequence ID" value="CCK70374.1"/>
    <property type="molecule type" value="Genomic_DNA"/>
</dbReference>
<dbReference type="KEGG" id="kng:KNAG_0E01060"/>
<keyword evidence="2 4" id="KW-0813">Transport</keyword>
<evidence type="ECO:0000256" key="2">
    <source>
        <dbReference type="ARBA" id="ARBA00022448"/>
    </source>
</evidence>
<dbReference type="GO" id="GO:0032120">
    <property type="term" value="P:ascospore-type prospore membrane formation"/>
    <property type="evidence" value="ECO:0007669"/>
    <property type="project" value="EnsemblFungi"/>
</dbReference>
<evidence type="ECO:0000259" key="6">
    <source>
        <dbReference type="Pfam" id="PF12624"/>
    </source>
</evidence>
<evidence type="ECO:0000259" key="8">
    <source>
        <dbReference type="Pfam" id="PF25036"/>
    </source>
</evidence>
<keyword evidence="4" id="KW-0333">Golgi apparatus</keyword>
<accession>J7S6G6</accession>
<dbReference type="GO" id="GO:0005774">
    <property type="term" value="C:vacuolar membrane"/>
    <property type="evidence" value="ECO:0007669"/>
    <property type="project" value="EnsemblFungi"/>
</dbReference>
<dbReference type="GO" id="GO:0006895">
    <property type="term" value="P:Golgi to endosome transport"/>
    <property type="evidence" value="ECO:0007669"/>
    <property type="project" value="EnsemblFungi"/>
</dbReference>
<feature type="domain" description="Chorein N-terminal" evidence="6">
    <location>
        <begin position="1"/>
        <end position="833"/>
    </location>
</feature>
<dbReference type="GO" id="GO:0071561">
    <property type="term" value="C:nucleus-vacuole junction"/>
    <property type="evidence" value="ECO:0007669"/>
    <property type="project" value="EnsemblFungi"/>
</dbReference>
<dbReference type="Proteomes" id="UP000006310">
    <property type="component" value="Chromosome 5"/>
</dbReference>